<evidence type="ECO:0000313" key="6">
    <source>
        <dbReference type="Proteomes" id="UP000006548"/>
    </source>
</evidence>
<dbReference type="AlphaFoldDB" id="O50062"/>
<reference evidence="6" key="7">
    <citation type="journal article" date="2017" name="Plant J.">
        <title>Araport11: a complete reannotation of the Arabidopsis thaliana reference genome.</title>
        <authorList>
            <person name="Cheng C.Y."/>
            <person name="Krishnakumar V."/>
            <person name="Chan A.P."/>
            <person name="Thibaud-Nissen F."/>
            <person name="Schobel S."/>
            <person name="Town C.D."/>
        </authorList>
    </citation>
    <scope>GENOME REANNOTATION</scope>
    <source>
        <strain evidence="6">cv. Columbia</strain>
    </source>
</reference>
<organism evidence="3">
    <name type="scientific">Arabidopsis thaliana</name>
    <name type="common">Mouse-ear cress</name>
    <dbReference type="NCBI Taxonomy" id="3702"/>
    <lineage>
        <taxon>Eukaryota</taxon>
        <taxon>Viridiplantae</taxon>
        <taxon>Streptophyta</taxon>
        <taxon>Embryophyta</taxon>
        <taxon>Tracheophyta</taxon>
        <taxon>Spermatophyta</taxon>
        <taxon>Magnoliopsida</taxon>
        <taxon>eudicotyledons</taxon>
        <taxon>Gunneridae</taxon>
        <taxon>Pentapetalae</taxon>
        <taxon>rosids</taxon>
        <taxon>malvids</taxon>
        <taxon>Brassicales</taxon>
        <taxon>Brassicaceae</taxon>
        <taxon>Camelineae</taxon>
        <taxon>Arabidopsis</taxon>
    </lineage>
</organism>
<dbReference type="SMR" id="O50062"/>
<dbReference type="PaxDb" id="3702-AT2G33010.1"/>
<reference evidence="3" key="4">
    <citation type="submission" date="2002-02" db="EMBL/GenBank/DDBJ databases">
        <authorList>
            <person name="Town C.D."/>
            <person name="Kaul S."/>
        </authorList>
    </citation>
    <scope>NUCLEOTIDE SEQUENCE</scope>
</reference>
<sequence>MTNPMEVDRISDETGAYREEALYYLEAYDWNLAPAMEACGVKTLPSVKVKSSPVVSVTEQSTAEEYSATPLTIIPPRVSNQDPRSINYPSLTSNPLPPRKRSHSGRVLNPPQELSHELKQERINLFLAVASDLPSQEVLSYLERFNWDVERAGAQYYEDRDQQRTSYDRTEIDQSYLQRFQEGYTPMIGVSNLEGFSQNETSTMDLMQHSAPPLPSLHLPSESQFHDSVGYQLGDHSSSFSGLMNVDVDEFGDVYDIPIMSSSSQVQVLIFSFSALYLSSGLLCFLKIVFTKKGTNSMLIDAHRSFVFDDEGTLEKTRIQGSSSSAQNLEDHPPPNNIDRICTETGVSRGEAVYYLESFDGDLASAIEACRSKNLPTLKVRSSPVVSVNEISAVPEWESPTERPLVMNSCPISNELQIQPEQLPLNKEEIIKQFCEIVGLHPDVAVAYLERCQWSLQVAIDYFMNEAYFTEDVTSNPPLPLIGLPSQSQFQASGSSFSSLTNIDPTDFTVANLPMASSQVDQPRYISLDGLSLDVAFFVVEEDLSTETFLDPQAIQGWTSVGHEAAPTTITLTIYLDDGGSVTPVYIPFRSDQTVRDIRNAIDELTPANNRYYDLRSVGGEDDCRDMNATVGKICKSGSTTLHQVFHNT</sequence>
<evidence type="ECO:0000313" key="3">
    <source>
        <dbReference type="EMBL" id="AAC04919.1"/>
    </source>
</evidence>
<dbReference type="InterPro" id="IPR009060">
    <property type="entry name" value="UBA-like_sf"/>
</dbReference>
<reference evidence="3" key="3">
    <citation type="submission" date="2000-03" db="EMBL/GenBank/DDBJ databases">
        <authorList>
            <person name="Rounsley S.D."/>
            <person name="Ketchum K.A."/>
            <person name="Lin X."/>
            <person name="Crosby M.L."/>
            <person name="Brandon R.C."/>
            <person name="Sykes S.M."/>
            <person name="Kaul S."/>
            <person name="Mason T.M."/>
            <person name="Kerlavage A.R."/>
            <person name="Adams M.D."/>
            <person name="Somerville C.R."/>
            <person name="Venter J.C."/>
        </authorList>
    </citation>
    <scope>NUCLEOTIDE SEQUENCE</scope>
</reference>
<feature type="region of interest" description="Disordered" evidence="1">
    <location>
        <begin position="74"/>
        <end position="110"/>
    </location>
</feature>
<reference evidence="5" key="5">
    <citation type="submission" date="2011-02" db="EMBL/GenBank/DDBJ databases">
        <authorList>
            <consortium name="TAIR"/>
            <person name="Swarbreck D."/>
            <person name="Lamesch P."/>
            <person name="Wilks C."/>
            <person name="Huala E."/>
        </authorList>
    </citation>
    <scope>NUCLEOTIDE SEQUENCE</scope>
</reference>
<dbReference type="ExpressionAtlas" id="O50062">
    <property type="expression patterns" value="baseline and differential"/>
</dbReference>
<dbReference type="GO" id="GO:0043130">
    <property type="term" value="F:ubiquitin binding"/>
    <property type="evidence" value="ECO:0000318"/>
    <property type="project" value="GO_Central"/>
</dbReference>
<dbReference type="GeneID" id="817863"/>
<evidence type="ECO:0000313" key="4">
    <source>
        <dbReference type="EMBL" id="AAM14863.1"/>
    </source>
</evidence>
<dbReference type="EMBL" id="CP002685">
    <property type="protein sequence ID" value="AEC08774.1"/>
    <property type="molecule type" value="Genomic_DNA"/>
</dbReference>
<gene>
    <name evidence="2 5" type="ordered locus">At2g33010</name>
    <name evidence="5" type="ORF">T21L14.2</name>
</gene>
<dbReference type="CDD" id="cd14273">
    <property type="entry name" value="UBA_TAP-C_like"/>
    <property type="match status" value="1"/>
</dbReference>
<dbReference type="PIR" id="T01106">
    <property type="entry name" value="T01106"/>
</dbReference>
<protein>
    <submittedName>
        <fullName evidence="5">Ubiquitin-associated (UBA) protein</fullName>
    </submittedName>
</protein>
<accession>O50062</accession>
<dbReference type="Proteomes" id="UP000006548">
    <property type="component" value="Chromosome 2"/>
</dbReference>
<dbReference type="Pfam" id="PF14555">
    <property type="entry name" value="UBA_4"/>
    <property type="match status" value="2"/>
</dbReference>
<dbReference type="EMBL" id="AC002334">
    <property type="protein sequence ID" value="AAC04919.1"/>
    <property type="molecule type" value="Genomic_DNA"/>
</dbReference>
<dbReference type="CDD" id="cd14352">
    <property type="entry name" value="UBA_DCN1"/>
    <property type="match status" value="1"/>
</dbReference>
<evidence type="ECO:0000313" key="5">
    <source>
        <dbReference type="EMBL" id="AEC08774.1"/>
    </source>
</evidence>
<dbReference type="SUPFAM" id="SSF46934">
    <property type="entry name" value="UBA-like"/>
    <property type="match status" value="1"/>
</dbReference>
<reference evidence="4" key="2">
    <citation type="submission" date="2000-03" db="EMBL/GenBank/DDBJ databases">
        <title>Arabidopsis thaliana chromosome 2 BAC T21L14 genomic sequence.</title>
        <authorList>
            <person name="Lin X."/>
            <person name="Kaul S."/>
            <person name="Town C.D."/>
            <person name="Benito M.-I."/>
            <person name="Creasy T.H."/>
            <person name="Haas B.J."/>
            <person name="Wu D."/>
            <person name="Maiti R."/>
            <person name="Ronning C.M."/>
            <person name="Koo H."/>
            <person name="Fujii C.Y."/>
            <person name="Utterback T.R."/>
            <person name="Barnstead M.E."/>
            <person name="Bowman C.L."/>
            <person name="White O."/>
            <person name="Nierman W.C."/>
            <person name="Fraser C.M."/>
        </authorList>
    </citation>
    <scope>NUCLEOTIDE SEQUENCE</scope>
</reference>
<proteinExistence type="predicted"/>
<dbReference type="EMBL" id="AC003033">
    <property type="protein sequence ID" value="AAM14863.1"/>
    <property type="molecule type" value="Genomic_DNA"/>
</dbReference>
<dbReference type="HOGENOM" id="CLU_032520_0_0_1"/>
<keyword evidence="6" id="KW-1185">Reference proteome</keyword>
<evidence type="ECO:0000313" key="2">
    <source>
        <dbReference type="Araport" id="AT2G33010"/>
    </source>
</evidence>
<dbReference type="KEGG" id="ath:AT2G33010"/>
<reference evidence="5" key="6">
    <citation type="submission" date="2016-05" db="EMBL/GenBank/DDBJ databases">
        <authorList>
            <person name="Krishnakumar V."/>
            <person name="Cheng C.-Y."/>
            <person name="Chan A.P."/>
            <person name="Schobel S."/>
            <person name="Kim M."/>
            <person name="Ferlanti E.S."/>
            <person name="Belyaeva I."/>
            <person name="Rosen B.D."/>
            <person name="Micklem G."/>
            <person name="Miller J.R."/>
            <person name="Vaughn M."/>
            <person name="Town C.D."/>
        </authorList>
    </citation>
    <scope>NUCLEOTIDE SEQUENCE</scope>
</reference>
<evidence type="ECO:0000256" key="1">
    <source>
        <dbReference type="SAM" id="MobiDB-lite"/>
    </source>
</evidence>
<dbReference type="Araport" id="AT2G33010"/>
<dbReference type="GO" id="GO:0036503">
    <property type="term" value="P:ERAD pathway"/>
    <property type="evidence" value="ECO:0000318"/>
    <property type="project" value="GO_Central"/>
</dbReference>
<name>O50062_ARATH</name>
<dbReference type="OMA" id="QFCDERR"/>
<reference evidence="5 6" key="1">
    <citation type="journal article" date="1999" name="Nature">
        <title>Sequence and analysis of chromosome 2 of the plant Arabidopsis thaliana.</title>
        <authorList>
            <person name="Lin X."/>
            <person name="Kaul S."/>
            <person name="Rounsley S."/>
            <person name="Shea T.P."/>
            <person name="Benito M.I."/>
            <person name="Town C.D."/>
            <person name="Fujii C.Y."/>
            <person name="Mason T."/>
            <person name="Bowman C.L."/>
            <person name="Barnstead M."/>
            <person name="Feldblyum T.V."/>
            <person name="Buell C.R."/>
            <person name="Ketchum K.A."/>
            <person name="Lee J."/>
            <person name="Ronning C.M."/>
            <person name="Koo H.L."/>
            <person name="Moffat K.S."/>
            <person name="Cronin L.A."/>
            <person name="Shen M."/>
            <person name="Pai G."/>
            <person name="Van Aken S."/>
            <person name="Umayam L."/>
            <person name="Tallon L.J."/>
            <person name="Gill J.E."/>
            <person name="Adams M.D."/>
            <person name="Carrera A.J."/>
            <person name="Creasy T.H."/>
            <person name="Goodman H.M."/>
            <person name="Somerville C.R."/>
            <person name="Copenhaver G.P."/>
            <person name="Preuss D."/>
            <person name="Nierman W.C."/>
            <person name="White O."/>
            <person name="Eisen J.A."/>
            <person name="Salzberg S.L."/>
            <person name="Fraser C.M."/>
            <person name="Venter J.C."/>
        </authorList>
    </citation>
    <scope>NUCLEOTIDE SEQUENCE [LARGE SCALE GENOMIC DNA]</scope>
    <source>
        <strain evidence="6">cv. Columbia</strain>
    </source>
</reference>
<feature type="compositionally biased region" description="Polar residues" evidence="1">
    <location>
        <begin position="78"/>
        <end position="94"/>
    </location>
</feature>
<dbReference type="GO" id="GO:0005783">
    <property type="term" value="C:endoplasmic reticulum"/>
    <property type="evidence" value="ECO:0000318"/>
    <property type="project" value="GO_Central"/>
</dbReference>
<dbReference type="Gene3D" id="1.10.8.10">
    <property type="entry name" value="DNA helicase RuvA subunit, C-terminal domain"/>
    <property type="match status" value="1"/>
</dbReference>
<dbReference type="TAIR" id="AT2G33010"/>